<dbReference type="Pfam" id="PF02311">
    <property type="entry name" value="AraC_binding"/>
    <property type="match status" value="1"/>
</dbReference>
<sequence>MRYTFITVDDALSLFVESVGYNPQEQDFSRIEGYPYYHWLQTVEGEGEFSFNGQEYLLPKGRGILLKLYTPHSYYPIGKMWSTVYVTFGNGSALWFF</sequence>
<evidence type="ECO:0000256" key="1">
    <source>
        <dbReference type="ARBA" id="ARBA00023125"/>
    </source>
</evidence>
<proteinExistence type="predicted"/>
<organism evidence="3 4">
    <name type="scientific">Halalkalibacter kiskunsagensis</name>
    <dbReference type="NCBI Taxonomy" id="1548599"/>
    <lineage>
        <taxon>Bacteria</taxon>
        <taxon>Bacillati</taxon>
        <taxon>Bacillota</taxon>
        <taxon>Bacilli</taxon>
        <taxon>Bacillales</taxon>
        <taxon>Bacillaceae</taxon>
        <taxon>Halalkalibacter</taxon>
    </lineage>
</organism>
<keyword evidence="1" id="KW-0238">DNA-binding</keyword>
<dbReference type="InterPro" id="IPR037923">
    <property type="entry name" value="HTH-like"/>
</dbReference>
<dbReference type="InterPro" id="IPR003313">
    <property type="entry name" value="AraC-bd"/>
</dbReference>
<dbReference type="EMBL" id="JBHLUX010000080">
    <property type="protein sequence ID" value="MFC0472538.1"/>
    <property type="molecule type" value="Genomic_DNA"/>
</dbReference>
<evidence type="ECO:0000313" key="3">
    <source>
        <dbReference type="EMBL" id="MFC0472538.1"/>
    </source>
</evidence>
<comment type="caution">
    <text evidence="3">The sequence shown here is derived from an EMBL/GenBank/DDBJ whole genome shotgun (WGS) entry which is preliminary data.</text>
</comment>
<dbReference type="SUPFAM" id="SSF51215">
    <property type="entry name" value="Regulatory protein AraC"/>
    <property type="match status" value="1"/>
</dbReference>
<dbReference type="Proteomes" id="UP001589838">
    <property type="component" value="Unassembled WGS sequence"/>
</dbReference>
<reference evidence="3 4" key="1">
    <citation type="submission" date="2024-09" db="EMBL/GenBank/DDBJ databases">
        <authorList>
            <person name="Sun Q."/>
            <person name="Mori K."/>
        </authorList>
    </citation>
    <scope>NUCLEOTIDE SEQUENCE [LARGE SCALE GENOMIC DNA]</scope>
    <source>
        <strain evidence="3 4">NCAIM B.02610</strain>
    </source>
</reference>
<evidence type="ECO:0000313" key="4">
    <source>
        <dbReference type="Proteomes" id="UP001589838"/>
    </source>
</evidence>
<gene>
    <name evidence="3" type="ORF">ACFFHM_19145</name>
</gene>
<feature type="domain" description="AraC-type arabinose-binding/dimerisation" evidence="2">
    <location>
        <begin position="23"/>
        <end position="89"/>
    </location>
</feature>
<evidence type="ECO:0000259" key="2">
    <source>
        <dbReference type="Pfam" id="PF02311"/>
    </source>
</evidence>
<dbReference type="Gene3D" id="2.60.120.280">
    <property type="entry name" value="Regulatory protein AraC"/>
    <property type="match status" value="1"/>
</dbReference>
<accession>A0ABV6KGT9</accession>
<dbReference type="RefSeq" id="WP_335963358.1">
    <property type="nucleotide sequence ID" value="NZ_JAXBLX010000048.1"/>
</dbReference>
<protein>
    <submittedName>
        <fullName evidence="3">AraC family ligand binding domain-containing protein</fullName>
    </submittedName>
</protein>
<keyword evidence="4" id="KW-1185">Reference proteome</keyword>
<name>A0ABV6KGT9_9BACI</name>